<accession>A0AAE7V4P0</accession>
<protein>
    <submittedName>
        <fullName evidence="1">Uncharacterized protein</fullName>
    </submittedName>
</protein>
<gene>
    <name evidence="1" type="primary">gp_22684</name>
</gene>
<organism evidence="1 2">
    <name type="scientific">uncultured phage cr18_1</name>
    <dbReference type="NCBI Taxonomy" id="2986407"/>
    <lineage>
        <taxon>Viruses</taxon>
        <taxon>Duplodnaviria</taxon>
        <taxon>Heunggongvirae</taxon>
        <taxon>Uroviricota</taxon>
        <taxon>Caudoviricetes</taxon>
        <taxon>Crassvirales</taxon>
        <taxon>Steigviridae</taxon>
        <taxon>Asinivirinae</taxon>
        <taxon>Lebriduvirus</taxon>
        <taxon>Lebriduvirus gastrointestinalis</taxon>
    </lineage>
</organism>
<dbReference type="Gene3D" id="2.60.120.220">
    <property type="entry name" value="Satellite virus coat domain"/>
    <property type="match status" value="1"/>
</dbReference>
<dbReference type="EMBL" id="MZ130485">
    <property type="protein sequence ID" value="QWM90041.1"/>
    <property type="molecule type" value="Genomic_DNA"/>
</dbReference>
<keyword evidence="2" id="KW-1185">Reference proteome</keyword>
<dbReference type="Proteomes" id="UP000827799">
    <property type="component" value="Segment"/>
</dbReference>
<sequence>MRRFNTIIESANPPGINQLWIDKKKLRYFTEGKWHLLGDGGSNPPKISDHDTWIIDGEDTGKPTRGEEGSKGDNGLTPFIGTNKHWWIGTTDTGVVAEGTDGIDGDNGLTPQLRVTDTAVEYSYDGITWTELIPKSDFVINYNSEIYNNPDEEDITVVDEKLKFKDKPHSAATFSGLGRVYLRKNVVGDKNVLTQDMINQPSTIYHIQYDYDLDGRTVVVPNNCILLFEGGSLSNGTIVGNDTIISAQLIKIFNEDISLDGTWKINGIYPEWYGATSYKKDIINNSTGVITLKESLIDSNDAFDKVKEVLINTNVHTIILSALYYVTKEIDINVVAYYTNGTNIIGNGTDTGLIASINNTTASVLSINKNNNTISQYDYLSNFAIYITKDSQLDSAILLYEIIRSTCVDVKVYGGFAKFEKGIYHLHSVVNNNIFLNVFERCVGVNSIKGGGIHYSHETYQPTLQSIQNCIFQQLAGAAIEAEPTPITGGGFGGIIQGNELEGNIKGAIALSGIHNLSVRNNYFECADYNQLINYFDNVPPAVFTFGIIQGATGANYITNVSNLEISNNQIGAPAGSIDYAIIICSTQSGGRTRNVNISNNIINTSTTKNIGPKYITKVQHCSGININDNLFSINYDDVNANFPIDLNDTSSNGINYSYQSIKTSFSSAYKYGYQTNIGILRTNGFNTETNYPYLTPNKSGITVTLSTGDFILLESNNTIYKVLKGGRLHYHTSAKFTQGSNVVVCSISIWDWKVGDVVNSDYINNGTATITAIDGNNFTLSENATVTINDWLTDAIVLPYELSSAIRTSGTTSQRPNYRYTKIPNGFKYFDTSLGKPTWWNGTTWITYPDSGGSTMAELTFTGAVEVTYNGSTPVTVNIPTGGGTTNYEDLSNKPKIGDVELSGTKTLVQLGIQPAGDYATETYVTEQIAAVVGNINSVLDTINGEII</sequence>
<dbReference type="KEGG" id="vg:75691928"/>
<reference evidence="1 2" key="1">
    <citation type="submission" date="2021-04" db="EMBL/GenBank/DDBJ databases">
        <authorList>
            <person name="Shkoporov A.N."/>
            <person name="Stockdale S.R."/>
            <person name="Guerin E."/>
            <person name="Ross R.P."/>
            <person name="Hill C."/>
        </authorList>
    </citation>
    <scope>NUCLEOTIDE SEQUENCE [LARGE SCALE GENOMIC DNA]</scope>
    <source>
        <strain evidence="2">cr18_1</strain>
    </source>
</reference>
<dbReference type="GeneID" id="75691928"/>
<evidence type="ECO:0000313" key="2">
    <source>
        <dbReference type="Proteomes" id="UP000827799"/>
    </source>
</evidence>
<dbReference type="RefSeq" id="YP_010359613.1">
    <property type="nucleotide sequence ID" value="NC_062775.1"/>
</dbReference>
<proteinExistence type="predicted"/>
<name>A0AAE7V4P0_9CAUD</name>
<evidence type="ECO:0000313" key="1">
    <source>
        <dbReference type="EMBL" id="QWM90041.1"/>
    </source>
</evidence>